<organism evidence="3">
    <name type="scientific">Eremomyces bilateralis CBS 781.70</name>
    <dbReference type="NCBI Taxonomy" id="1392243"/>
    <lineage>
        <taxon>Eukaryota</taxon>
        <taxon>Fungi</taxon>
        <taxon>Dikarya</taxon>
        <taxon>Ascomycota</taxon>
        <taxon>Pezizomycotina</taxon>
        <taxon>Dothideomycetes</taxon>
        <taxon>Dothideomycetes incertae sedis</taxon>
        <taxon>Eremomycetales</taxon>
        <taxon>Eremomycetaceae</taxon>
        <taxon>Eremomyces</taxon>
    </lineage>
</organism>
<keyword evidence="1" id="KW-0479">Metal-binding</keyword>
<dbReference type="GO" id="GO:0008270">
    <property type="term" value="F:zinc ion binding"/>
    <property type="evidence" value="ECO:0007669"/>
    <property type="project" value="UniProtKB-KW"/>
</dbReference>
<dbReference type="Gene3D" id="3.30.160.60">
    <property type="entry name" value="Classic Zinc Finger"/>
    <property type="match status" value="1"/>
</dbReference>
<evidence type="ECO:0000259" key="2">
    <source>
        <dbReference type="PROSITE" id="PS50157"/>
    </source>
</evidence>
<reference evidence="5" key="3">
    <citation type="submission" date="2025-04" db="UniProtKB">
        <authorList>
            <consortium name="RefSeq"/>
        </authorList>
    </citation>
    <scope>IDENTIFICATION</scope>
    <source>
        <strain evidence="5">CBS 781.70</strain>
    </source>
</reference>
<evidence type="ECO:0000256" key="1">
    <source>
        <dbReference type="PROSITE-ProRule" id="PRU00042"/>
    </source>
</evidence>
<dbReference type="Proteomes" id="UP000504638">
    <property type="component" value="Unplaced"/>
</dbReference>
<reference evidence="3 5" key="1">
    <citation type="submission" date="2020-01" db="EMBL/GenBank/DDBJ databases">
        <authorList>
            <consortium name="DOE Joint Genome Institute"/>
            <person name="Haridas S."/>
            <person name="Albert R."/>
            <person name="Binder M."/>
            <person name="Bloem J."/>
            <person name="Labutti K."/>
            <person name="Salamov A."/>
            <person name="Andreopoulos B."/>
            <person name="Baker S.E."/>
            <person name="Barry K."/>
            <person name="Bills G."/>
            <person name="Bluhm B.H."/>
            <person name="Cannon C."/>
            <person name="Castanera R."/>
            <person name="Culley D.E."/>
            <person name="Daum C."/>
            <person name="Ezra D."/>
            <person name="Gonzalez J.B."/>
            <person name="Henrissat B."/>
            <person name="Kuo A."/>
            <person name="Liang C."/>
            <person name="Lipzen A."/>
            <person name="Lutzoni F."/>
            <person name="Magnuson J."/>
            <person name="Mondo S."/>
            <person name="Nolan M."/>
            <person name="Ohm R."/>
            <person name="Pangilinan J."/>
            <person name="Park H.-J."/>
            <person name="Ramirez L."/>
            <person name="Alfaro M."/>
            <person name="Sun H."/>
            <person name="Tritt A."/>
            <person name="Yoshinaga Y."/>
            <person name="Zwiers L.-H."/>
            <person name="Turgeon B.G."/>
            <person name="Goodwin S.B."/>
            <person name="Spatafora J.W."/>
            <person name="Crous P.W."/>
            <person name="Grigoriev I.V."/>
        </authorList>
    </citation>
    <scope>NUCLEOTIDE SEQUENCE</scope>
    <source>
        <strain evidence="3 5">CBS 781.70</strain>
    </source>
</reference>
<sequence length="69" mass="7999">MKHSPPFICEAEACGKAFRYRKDLDRHRKTKHLELFQEPVIYHSPYEGCKFSLVGVAGISRGDNLNRHI</sequence>
<dbReference type="GeneID" id="54419588"/>
<evidence type="ECO:0000313" key="5">
    <source>
        <dbReference type="RefSeq" id="XP_033535888.1"/>
    </source>
</evidence>
<proteinExistence type="predicted"/>
<evidence type="ECO:0000313" key="4">
    <source>
        <dbReference type="Proteomes" id="UP000504638"/>
    </source>
</evidence>
<gene>
    <name evidence="3 5" type="ORF">P152DRAFT_456486</name>
</gene>
<evidence type="ECO:0000313" key="3">
    <source>
        <dbReference type="EMBL" id="KAF1814257.1"/>
    </source>
</evidence>
<dbReference type="EMBL" id="ML975153">
    <property type="protein sequence ID" value="KAF1814257.1"/>
    <property type="molecule type" value="Genomic_DNA"/>
</dbReference>
<dbReference type="OrthoDB" id="8922241at2759"/>
<name>A0A6G1G866_9PEZI</name>
<feature type="domain" description="C2H2-type" evidence="2">
    <location>
        <begin position="7"/>
        <end position="32"/>
    </location>
</feature>
<dbReference type="AlphaFoldDB" id="A0A6G1G866"/>
<dbReference type="PROSITE" id="PS50157">
    <property type="entry name" value="ZINC_FINGER_C2H2_2"/>
    <property type="match status" value="1"/>
</dbReference>
<protein>
    <recommendedName>
        <fullName evidence="2">C2H2-type domain-containing protein</fullName>
    </recommendedName>
</protein>
<dbReference type="SUPFAM" id="SSF57667">
    <property type="entry name" value="beta-beta-alpha zinc fingers"/>
    <property type="match status" value="1"/>
</dbReference>
<dbReference type="PROSITE" id="PS00028">
    <property type="entry name" value="ZINC_FINGER_C2H2_1"/>
    <property type="match status" value="1"/>
</dbReference>
<keyword evidence="1" id="KW-0863">Zinc-finger</keyword>
<reference evidence="5" key="2">
    <citation type="submission" date="2020-04" db="EMBL/GenBank/DDBJ databases">
        <authorList>
            <consortium name="NCBI Genome Project"/>
        </authorList>
    </citation>
    <scope>NUCLEOTIDE SEQUENCE</scope>
    <source>
        <strain evidence="5">CBS 781.70</strain>
    </source>
</reference>
<accession>A0A6G1G866</accession>
<dbReference type="InterPro" id="IPR013087">
    <property type="entry name" value="Znf_C2H2_type"/>
</dbReference>
<dbReference type="InterPro" id="IPR036236">
    <property type="entry name" value="Znf_C2H2_sf"/>
</dbReference>
<dbReference type="RefSeq" id="XP_033535888.1">
    <property type="nucleotide sequence ID" value="XM_033679018.1"/>
</dbReference>
<keyword evidence="4" id="KW-1185">Reference proteome</keyword>
<keyword evidence="1" id="KW-0862">Zinc</keyword>